<dbReference type="InterPro" id="IPR016208">
    <property type="entry name" value="Ald_Oxase/xanthine_DH-like"/>
</dbReference>
<name>X1S3E1_9ZZZZ</name>
<dbReference type="PANTHER" id="PTHR11908">
    <property type="entry name" value="XANTHINE DEHYDROGENASE"/>
    <property type="match status" value="1"/>
</dbReference>
<dbReference type="Gene3D" id="3.30.365.10">
    <property type="entry name" value="Aldehyde oxidase/xanthine dehydrogenase, molybdopterin binding domain"/>
    <property type="match status" value="3"/>
</dbReference>
<dbReference type="Pfam" id="PF02738">
    <property type="entry name" value="MoCoBD_1"/>
    <property type="match status" value="1"/>
</dbReference>
<dbReference type="SUPFAM" id="SSF56003">
    <property type="entry name" value="Molybdenum cofactor-binding domain"/>
    <property type="match status" value="1"/>
</dbReference>
<organism evidence="4">
    <name type="scientific">marine sediment metagenome</name>
    <dbReference type="NCBI Taxonomy" id="412755"/>
    <lineage>
        <taxon>unclassified sequences</taxon>
        <taxon>metagenomes</taxon>
        <taxon>ecological metagenomes</taxon>
    </lineage>
</organism>
<proteinExistence type="predicted"/>
<evidence type="ECO:0000313" key="4">
    <source>
        <dbReference type="EMBL" id="GAI87527.1"/>
    </source>
</evidence>
<dbReference type="Gene3D" id="3.90.1170.50">
    <property type="entry name" value="Aldehyde oxidase/xanthine dehydrogenase, a/b hammerhead"/>
    <property type="match status" value="1"/>
</dbReference>
<dbReference type="Pfam" id="PF01315">
    <property type="entry name" value="Ald_Xan_dh_C"/>
    <property type="match status" value="1"/>
</dbReference>
<evidence type="ECO:0000259" key="3">
    <source>
        <dbReference type="SMART" id="SM01008"/>
    </source>
</evidence>
<dbReference type="EMBL" id="BARW01006271">
    <property type="protein sequence ID" value="GAI87527.1"/>
    <property type="molecule type" value="Genomic_DNA"/>
</dbReference>
<evidence type="ECO:0000256" key="1">
    <source>
        <dbReference type="ARBA" id="ARBA00022505"/>
    </source>
</evidence>
<reference evidence="4" key="1">
    <citation type="journal article" date="2014" name="Front. Microbiol.">
        <title>High frequency of phylogenetically diverse reductive dehalogenase-homologous genes in deep subseafloor sedimentary metagenomes.</title>
        <authorList>
            <person name="Kawai M."/>
            <person name="Futagami T."/>
            <person name="Toyoda A."/>
            <person name="Takaki Y."/>
            <person name="Nishi S."/>
            <person name="Hori S."/>
            <person name="Arai W."/>
            <person name="Tsubouchi T."/>
            <person name="Morono Y."/>
            <person name="Uchiyama I."/>
            <person name="Ito T."/>
            <person name="Fujiyama A."/>
            <person name="Inagaki F."/>
            <person name="Takami H."/>
        </authorList>
    </citation>
    <scope>NUCLEOTIDE SEQUENCE</scope>
    <source>
        <strain evidence="4">Expedition CK06-06</strain>
    </source>
</reference>
<sequence length="465" mass="51930">MLLMKCWHEGGEEVTKEFRPRVARKYVGGYRPRIDGWEKASGKAQYADDIATKNRFPHMLYAKVLRSPHAHARIKSLDLSKVEKLSGVKAILTYEDPTIASLKPTNAGWTDGVDTVSYDRMMWKDFRDRRVLSDHVCWVGDEAGVVVAAESERIAEEALRLIDIEWEVLPFVLDAVEAMKPGAPVIHPEINPDSNIFPPDPIGGPDVFLEKGDTEKGFAEADVVIEATATCHNANQGVLDNWCCLALWDDDKLTIWSSSYEADQTRMHISTMLDIPLHKVRVISPYVGGQFGKADTGDQTFFLFTALLAKKTRRPVKFKHSRRESFLNTRQPAIYYSRMGAKKDGRITTSYFKSIGNAGAYSDHTIFALKFAPAEVAEVAFAHIPNLKMESYAVYTNKIPACMMRGVGNIQLNFILGLAVDVLAEKLGIDPLELVTSNFGFEGETLPDKSLVAVLREGAERIGWE</sequence>
<dbReference type="PANTHER" id="PTHR11908:SF132">
    <property type="entry name" value="ALDEHYDE OXIDASE 1-RELATED"/>
    <property type="match status" value="1"/>
</dbReference>
<evidence type="ECO:0000256" key="2">
    <source>
        <dbReference type="ARBA" id="ARBA00023002"/>
    </source>
</evidence>
<dbReference type="GO" id="GO:0005506">
    <property type="term" value="F:iron ion binding"/>
    <property type="evidence" value="ECO:0007669"/>
    <property type="project" value="InterPro"/>
</dbReference>
<comment type="caution">
    <text evidence="4">The sequence shown here is derived from an EMBL/GenBank/DDBJ whole genome shotgun (WGS) entry which is preliminary data.</text>
</comment>
<feature type="non-terminal residue" evidence="4">
    <location>
        <position position="465"/>
    </location>
</feature>
<dbReference type="InterPro" id="IPR008274">
    <property type="entry name" value="AldOxase/xan_DH_MoCoBD1"/>
</dbReference>
<dbReference type="SUPFAM" id="SSF54665">
    <property type="entry name" value="CO dehydrogenase molybdoprotein N-domain-like"/>
    <property type="match status" value="1"/>
</dbReference>
<dbReference type="SMART" id="SM01008">
    <property type="entry name" value="Ald_Xan_dh_C"/>
    <property type="match status" value="1"/>
</dbReference>
<protein>
    <recommendedName>
        <fullName evidence="3">Aldehyde oxidase/xanthine dehydrogenase a/b hammerhead domain-containing protein</fullName>
    </recommendedName>
</protein>
<feature type="domain" description="Aldehyde oxidase/xanthine dehydrogenase a/b hammerhead" evidence="3">
    <location>
        <begin position="41"/>
        <end position="170"/>
    </location>
</feature>
<dbReference type="AlphaFoldDB" id="X1S3E1"/>
<keyword evidence="1" id="KW-0500">Molybdenum</keyword>
<keyword evidence="2" id="KW-0560">Oxidoreductase</keyword>
<gene>
    <name evidence="4" type="ORF">S12H4_13165</name>
</gene>
<dbReference type="GO" id="GO:0016491">
    <property type="term" value="F:oxidoreductase activity"/>
    <property type="evidence" value="ECO:0007669"/>
    <property type="project" value="UniProtKB-KW"/>
</dbReference>
<dbReference type="InterPro" id="IPR000674">
    <property type="entry name" value="Ald_Oxase/Xan_DH_a/b"/>
</dbReference>
<dbReference type="InterPro" id="IPR037165">
    <property type="entry name" value="AldOxase/xan_DH_Mopterin-bd_sf"/>
</dbReference>
<accession>X1S3E1</accession>
<dbReference type="InterPro" id="IPR036856">
    <property type="entry name" value="Ald_Oxase/Xan_DH_a/b_sf"/>
</dbReference>